<dbReference type="PANTHER" id="PTHR11815:SF10">
    <property type="entry name" value="SUCCINATE--COA LIGASE [GDP-FORMING] SUBUNIT BETA, MITOCHONDRIAL"/>
    <property type="match status" value="1"/>
</dbReference>
<name>A0A1F5G5M5_9BACT</name>
<accession>A0A1F5G5M5</accession>
<dbReference type="SUPFAM" id="SSF56059">
    <property type="entry name" value="Glutathione synthetase ATP-binding domain-like"/>
    <property type="match status" value="1"/>
</dbReference>
<dbReference type="Pfam" id="PF16114">
    <property type="entry name" value="Citrate_bind"/>
    <property type="match status" value="1"/>
</dbReference>
<dbReference type="Gene3D" id="3.40.50.261">
    <property type="entry name" value="Succinyl-CoA synthetase domains"/>
    <property type="match status" value="1"/>
</dbReference>
<dbReference type="GO" id="GO:0006099">
    <property type="term" value="P:tricarboxylic acid cycle"/>
    <property type="evidence" value="ECO:0007669"/>
    <property type="project" value="InterPro"/>
</dbReference>
<evidence type="ECO:0000256" key="5">
    <source>
        <dbReference type="PROSITE-ProRule" id="PRU00409"/>
    </source>
</evidence>
<evidence type="ECO:0000256" key="3">
    <source>
        <dbReference type="ARBA" id="ARBA00023315"/>
    </source>
</evidence>
<dbReference type="InterPro" id="IPR032263">
    <property type="entry name" value="Citrate-bd"/>
</dbReference>
<keyword evidence="2 5" id="KW-0547">Nucleotide-binding</keyword>
<evidence type="ECO:0000313" key="8">
    <source>
        <dbReference type="EMBL" id="OGD87190.1"/>
    </source>
</evidence>
<dbReference type="InterPro" id="IPR011761">
    <property type="entry name" value="ATP-grasp"/>
</dbReference>
<keyword evidence="5" id="KW-0067">ATP-binding</keyword>
<dbReference type="PANTHER" id="PTHR11815">
    <property type="entry name" value="SUCCINYL-COA SYNTHETASE BETA CHAIN"/>
    <property type="match status" value="1"/>
</dbReference>
<feature type="domain" description="ATP-grasp" evidence="7">
    <location>
        <begin position="36"/>
        <end position="233"/>
    </location>
</feature>
<dbReference type="InterPro" id="IPR013815">
    <property type="entry name" value="ATP_grasp_subdomain_1"/>
</dbReference>
<dbReference type="InterPro" id="IPR005809">
    <property type="entry name" value="Succ_CoA_ligase-like_bsu"/>
</dbReference>
<dbReference type="Gene3D" id="3.30.470.20">
    <property type="entry name" value="ATP-grasp fold, B domain"/>
    <property type="match status" value="1"/>
</dbReference>
<dbReference type="Proteomes" id="UP000179102">
    <property type="component" value="Unassembled WGS sequence"/>
</dbReference>
<dbReference type="AlphaFoldDB" id="A0A1F5G5M5"/>
<evidence type="ECO:0000256" key="1">
    <source>
        <dbReference type="ARBA" id="ARBA00022598"/>
    </source>
</evidence>
<dbReference type="PROSITE" id="PS50975">
    <property type="entry name" value="ATP_GRASP"/>
    <property type="match status" value="1"/>
</dbReference>
<keyword evidence="3" id="KW-0808">Transferase</keyword>
<evidence type="ECO:0000256" key="2">
    <source>
        <dbReference type="ARBA" id="ARBA00022741"/>
    </source>
</evidence>
<evidence type="ECO:0000256" key="4">
    <source>
        <dbReference type="ARBA" id="ARBA00047593"/>
    </source>
</evidence>
<evidence type="ECO:0000313" key="9">
    <source>
        <dbReference type="Proteomes" id="UP000179102"/>
    </source>
</evidence>
<dbReference type="GO" id="GO:0006104">
    <property type="term" value="P:succinyl-CoA metabolic process"/>
    <property type="evidence" value="ECO:0007669"/>
    <property type="project" value="TreeGrafter"/>
</dbReference>
<proteinExistence type="predicted"/>
<dbReference type="GO" id="GO:0042709">
    <property type="term" value="C:succinate-CoA ligase complex"/>
    <property type="evidence" value="ECO:0007669"/>
    <property type="project" value="TreeGrafter"/>
</dbReference>
<organism evidence="8 9">
    <name type="scientific">Candidatus Curtissbacteria bacterium RIFCSPHIGHO2_01_FULL_41_11</name>
    <dbReference type="NCBI Taxonomy" id="1797711"/>
    <lineage>
        <taxon>Bacteria</taxon>
        <taxon>Candidatus Curtissiibacteriota</taxon>
    </lineage>
</organism>
<dbReference type="GO" id="GO:0005829">
    <property type="term" value="C:cytosol"/>
    <property type="evidence" value="ECO:0007669"/>
    <property type="project" value="TreeGrafter"/>
</dbReference>
<dbReference type="InterPro" id="IPR016102">
    <property type="entry name" value="Succinyl-CoA_synth-like"/>
</dbReference>
<dbReference type="EMBL" id="MFAZ01000018">
    <property type="protein sequence ID" value="OGD87190.1"/>
    <property type="molecule type" value="Genomic_DNA"/>
</dbReference>
<dbReference type="GO" id="GO:0003878">
    <property type="term" value="F:ATP citrate synthase activity"/>
    <property type="evidence" value="ECO:0007669"/>
    <property type="project" value="UniProtKB-EC"/>
</dbReference>
<feature type="transmembrane region" description="Helical" evidence="6">
    <location>
        <begin position="6"/>
        <end position="26"/>
    </location>
</feature>
<dbReference type="STRING" id="1797711.A2870_03515"/>
<comment type="catalytic activity">
    <reaction evidence="4">
        <text>oxaloacetate + acetyl-CoA + ADP + phosphate = citrate + ATP + CoA</text>
        <dbReference type="Rhea" id="RHEA:21160"/>
        <dbReference type="ChEBI" id="CHEBI:16452"/>
        <dbReference type="ChEBI" id="CHEBI:16947"/>
        <dbReference type="ChEBI" id="CHEBI:30616"/>
        <dbReference type="ChEBI" id="CHEBI:43474"/>
        <dbReference type="ChEBI" id="CHEBI:57287"/>
        <dbReference type="ChEBI" id="CHEBI:57288"/>
        <dbReference type="ChEBI" id="CHEBI:456216"/>
        <dbReference type="EC" id="2.3.3.8"/>
    </reaction>
</comment>
<reference evidence="8 9" key="1">
    <citation type="journal article" date="2016" name="Nat. Commun.">
        <title>Thousands of microbial genomes shed light on interconnected biogeochemical processes in an aquifer system.</title>
        <authorList>
            <person name="Anantharaman K."/>
            <person name="Brown C.T."/>
            <person name="Hug L.A."/>
            <person name="Sharon I."/>
            <person name="Castelle C.J."/>
            <person name="Probst A.J."/>
            <person name="Thomas B.C."/>
            <person name="Singh A."/>
            <person name="Wilkins M.J."/>
            <person name="Karaoz U."/>
            <person name="Brodie E.L."/>
            <person name="Williams K.H."/>
            <person name="Hubbard S.S."/>
            <person name="Banfield J.F."/>
        </authorList>
    </citation>
    <scope>NUCLEOTIDE SEQUENCE [LARGE SCALE GENOMIC DNA]</scope>
</reference>
<dbReference type="GO" id="GO:0004775">
    <property type="term" value="F:succinate-CoA ligase (ADP-forming) activity"/>
    <property type="evidence" value="ECO:0007669"/>
    <property type="project" value="TreeGrafter"/>
</dbReference>
<dbReference type="GO" id="GO:0005524">
    <property type="term" value="F:ATP binding"/>
    <property type="evidence" value="ECO:0007669"/>
    <property type="project" value="UniProtKB-UniRule"/>
</dbReference>
<sequence>MSSFAAGVISIEVLYLIVAFLCYNFVEVKLYEFEGHRIFSKVGIESPFFVVVSSVDDLDQARRKLKFPIVCKVQVLSGRRGRGGGVKVVTNEKQLKDFAVEFLGRDFGGEEVRFIVLSEKVDIRAENYISITYDTVLKSPFMLFSTKGGVDIEEVKKSDPESIVRYDFDVFDGPVSRELEKLGIPSDFALRLWDAFYKYDCRLIEVNPLALTGEGGWAAVDSKIILDDAGLLRHKDLNILPKGAVSAVPTERELLAHEIDAEDYRGTAGSKFIEFDGDIAILASGGGASLLVMDSLFATGGKPANYTEYSGNPPREKVEKLTKIALSRENLSGCFVAGAVANFTDIYETLSGFIEGLRQVKPKVGFPIVIRRGGPRQREAYEMLSKVAKKEGYDIHLFGPETPISVASKMMVELSDKYKLKSQRANLKSAN</sequence>
<keyword evidence="6" id="KW-0812">Transmembrane</keyword>
<keyword evidence="1" id="KW-0436">Ligase</keyword>
<dbReference type="InterPro" id="IPR013650">
    <property type="entry name" value="ATP-grasp_succ-CoA_synth-type"/>
</dbReference>
<evidence type="ECO:0000259" key="7">
    <source>
        <dbReference type="PROSITE" id="PS50975"/>
    </source>
</evidence>
<gene>
    <name evidence="8" type="ORF">A2870_03515</name>
</gene>
<evidence type="ECO:0000256" key="6">
    <source>
        <dbReference type="SAM" id="Phobius"/>
    </source>
</evidence>
<keyword evidence="6" id="KW-0472">Membrane</keyword>
<dbReference type="Pfam" id="PF08442">
    <property type="entry name" value="ATP-grasp_2"/>
    <property type="match status" value="1"/>
</dbReference>
<keyword evidence="3" id="KW-0012">Acyltransferase</keyword>
<dbReference type="PIRSF" id="PIRSF001554">
    <property type="entry name" value="SucCS_beta"/>
    <property type="match status" value="1"/>
</dbReference>
<keyword evidence="6" id="KW-1133">Transmembrane helix</keyword>
<dbReference type="Gene3D" id="3.30.1490.20">
    <property type="entry name" value="ATP-grasp fold, A domain"/>
    <property type="match status" value="1"/>
</dbReference>
<dbReference type="SUPFAM" id="SSF52210">
    <property type="entry name" value="Succinyl-CoA synthetase domains"/>
    <property type="match status" value="1"/>
</dbReference>
<dbReference type="GO" id="GO:0046872">
    <property type="term" value="F:metal ion binding"/>
    <property type="evidence" value="ECO:0007669"/>
    <property type="project" value="InterPro"/>
</dbReference>
<protein>
    <recommendedName>
        <fullName evidence="7">ATP-grasp domain-containing protein</fullName>
    </recommendedName>
</protein>
<comment type="caution">
    <text evidence="8">The sequence shown here is derived from an EMBL/GenBank/DDBJ whole genome shotgun (WGS) entry which is preliminary data.</text>
</comment>